<feature type="non-terminal residue" evidence="1">
    <location>
        <position position="1"/>
    </location>
</feature>
<proteinExistence type="predicted"/>
<dbReference type="AlphaFoldDB" id="A0AAE0GFI2"/>
<comment type="caution">
    <text evidence="1">The sequence shown here is derived from an EMBL/GenBank/DDBJ whole genome shotgun (WGS) entry which is preliminary data.</text>
</comment>
<keyword evidence="2" id="KW-1185">Reference proteome</keyword>
<evidence type="ECO:0000313" key="1">
    <source>
        <dbReference type="EMBL" id="KAK3277108.1"/>
    </source>
</evidence>
<name>A0AAE0GFI2_9CHLO</name>
<dbReference type="EMBL" id="LGRX02006248">
    <property type="protein sequence ID" value="KAK3277108.1"/>
    <property type="molecule type" value="Genomic_DNA"/>
</dbReference>
<organism evidence="1 2">
    <name type="scientific">Cymbomonas tetramitiformis</name>
    <dbReference type="NCBI Taxonomy" id="36881"/>
    <lineage>
        <taxon>Eukaryota</taxon>
        <taxon>Viridiplantae</taxon>
        <taxon>Chlorophyta</taxon>
        <taxon>Pyramimonadophyceae</taxon>
        <taxon>Pyramimonadales</taxon>
        <taxon>Pyramimonadaceae</taxon>
        <taxon>Cymbomonas</taxon>
    </lineage>
</organism>
<protein>
    <submittedName>
        <fullName evidence="1">Uncharacterized protein</fullName>
    </submittedName>
</protein>
<gene>
    <name evidence="1" type="ORF">CYMTET_14859</name>
</gene>
<accession>A0AAE0GFI2</accession>
<dbReference type="Proteomes" id="UP001190700">
    <property type="component" value="Unassembled WGS sequence"/>
</dbReference>
<evidence type="ECO:0000313" key="2">
    <source>
        <dbReference type="Proteomes" id="UP001190700"/>
    </source>
</evidence>
<sequence>NSSGWWAWKLVKVKSNIGSVKDPSYKANPAVYNERPECSAHPDVGYAYAGRKVDGWITFKLPNLQHGDIQVCNYDRRKGYLEMYKSAKPEFVVNGRILSPENSTSPSQIVPNHPQAVKRERNGKLVTTTCMQVAAEMPERDNIYFSVRVTGDGEFHIGSIIAY</sequence>
<reference evidence="1 2" key="1">
    <citation type="journal article" date="2015" name="Genome Biol. Evol.">
        <title>Comparative Genomics of a Bacterivorous Green Alga Reveals Evolutionary Causalities and Consequences of Phago-Mixotrophic Mode of Nutrition.</title>
        <authorList>
            <person name="Burns J.A."/>
            <person name="Paasch A."/>
            <person name="Narechania A."/>
            <person name="Kim E."/>
        </authorList>
    </citation>
    <scope>NUCLEOTIDE SEQUENCE [LARGE SCALE GENOMIC DNA]</scope>
    <source>
        <strain evidence="1 2">PLY_AMNH</strain>
    </source>
</reference>